<dbReference type="SUPFAM" id="SSF81383">
    <property type="entry name" value="F-box domain"/>
    <property type="match status" value="1"/>
</dbReference>
<dbReference type="PANTHER" id="PTHR31900:SF36">
    <property type="entry name" value="F-BOX DOMAIN-CONTAINING PROTEIN"/>
    <property type="match status" value="1"/>
</dbReference>
<protein>
    <recommendedName>
        <fullName evidence="1">FBD domain-containing protein</fullName>
    </recommendedName>
</protein>
<dbReference type="Gene3D" id="3.80.10.10">
    <property type="entry name" value="Ribonuclease Inhibitor"/>
    <property type="match status" value="2"/>
</dbReference>
<dbReference type="Pfam" id="PF24758">
    <property type="entry name" value="LRR_At5g56370"/>
    <property type="match status" value="2"/>
</dbReference>
<dbReference type="InterPro" id="IPR036047">
    <property type="entry name" value="F-box-like_dom_sf"/>
</dbReference>
<evidence type="ECO:0000259" key="1">
    <source>
        <dbReference type="SMART" id="SM00579"/>
    </source>
</evidence>
<reference evidence="2 3" key="1">
    <citation type="submission" date="2021-05" db="EMBL/GenBank/DDBJ databases">
        <title>Genome Assembly of Synthetic Allotetraploid Brassica napus Reveals Homoeologous Exchanges between Subgenomes.</title>
        <authorList>
            <person name="Davis J.T."/>
        </authorList>
    </citation>
    <scope>NUCLEOTIDE SEQUENCE [LARGE SCALE GENOMIC DNA]</scope>
    <source>
        <strain evidence="3">cv. Da-Ae</strain>
        <tissue evidence="2">Seedling</tissue>
    </source>
</reference>
<evidence type="ECO:0000313" key="3">
    <source>
        <dbReference type="Proteomes" id="UP000824890"/>
    </source>
</evidence>
<dbReference type="PANTHER" id="PTHR31900">
    <property type="entry name" value="F-BOX/RNI SUPERFAMILY PROTEIN-RELATED"/>
    <property type="match status" value="1"/>
</dbReference>
<dbReference type="InterPro" id="IPR050232">
    <property type="entry name" value="FBL13/AtMIF1-like"/>
</dbReference>
<accession>A0ABQ8A8P2</accession>
<feature type="domain" description="FBD" evidence="1">
    <location>
        <begin position="337"/>
        <end position="413"/>
    </location>
</feature>
<organism evidence="2 3">
    <name type="scientific">Brassica napus</name>
    <name type="common">Rape</name>
    <dbReference type="NCBI Taxonomy" id="3708"/>
    <lineage>
        <taxon>Eukaryota</taxon>
        <taxon>Viridiplantae</taxon>
        <taxon>Streptophyta</taxon>
        <taxon>Embryophyta</taxon>
        <taxon>Tracheophyta</taxon>
        <taxon>Spermatophyta</taxon>
        <taxon>Magnoliopsida</taxon>
        <taxon>eudicotyledons</taxon>
        <taxon>Gunneridae</taxon>
        <taxon>Pentapetalae</taxon>
        <taxon>rosids</taxon>
        <taxon>malvids</taxon>
        <taxon>Brassicales</taxon>
        <taxon>Brassicaceae</taxon>
        <taxon>Brassiceae</taxon>
        <taxon>Brassica</taxon>
    </lineage>
</organism>
<comment type="caution">
    <text evidence="2">The sequence shown here is derived from an EMBL/GenBank/DDBJ whole genome shotgun (WGS) entry which is preliminary data.</text>
</comment>
<dbReference type="Pfam" id="PF00646">
    <property type="entry name" value="F-box"/>
    <property type="match status" value="1"/>
</dbReference>
<gene>
    <name evidence="2" type="ORF">HID58_051331</name>
</gene>
<feature type="domain" description="FBD" evidence="1">
    <location>
        <begin position="754"/>
        <end position="827"/>
    </location>
</feature>
<dbReference type="InterPro" id="IPR001810">
    <property type="entry name" value="F-box_dom"/>
</dbReference>
<dbReference type="InterPro" id="IPR055411">
    <property type="entry name" value="LRR_FXL15/At3g58940/PEG3-like"/>
</dbReference>
<name>A0ABQ8A8P2_BRANA</name>
<proteinExistence type="predicted"/>
<dbReference type="Pfam" id="PF08387">
    <property type="entry name" value="FBD"/>
    <property type="match status" value="2"/>
</dbReference>
<sequence>MKDVVDTMLLSKRWQFLWMMVPTIKYNDTLDRYSKHKYGSFSLFVDKSFSKHEAPIIETLLFKLDHISGCGNIQAWMRSADKRCVRELIIQIDTLTFKKPVSLPWSLFSGGCRMLVTLKLTNAVLVDDFTSQISFPSLKTLSLESMKYPSGEFVKKLLSNCHVLENLVVEQCHVDSVNIFTVIVPCLKSLVMKTLNTRVGNDAQGFVIDAPSLEKFNILHSSGFCIFENDMTKVVDANLVVVNWKLWKKLGSIASFKRLYLCVPSSKDVYTARSVFTSLVHLKICTCETEWVNLLMRVLGDSPNLRALKLDQCHPLRSYEPRPCWNPSWNEPSSVPECLLSNLETFEWVTYEGAEEEIEVVAFVFRSAKYLKKAAINIHSKTNDTDKKLEVIKELFSSSRGSPACLPDELLLKILAMLPTMKEVVDTMLLSKRWQFLWMMVPRIKYNDTYKNPKYGSFSLFVDRSFFRHEAPVIEALHFKLGSICGSEDIQAWMRSADKRCVRELTIQIDTFTDKDSVLLPWSLYGGGCRILVTLNLINAVLVDDFTSPISFPSLKTLSLKSMKYPSGEFVKNLLSKCHVLEDLVVEQCQADNVNIFTVIVSSLKSLVMKTLDNRVGNDTEGFVIDAPFLENLDIFHSSGFCIFENVMSKILDANVVVNSWKLWKKLGSIASFKRLYLCVPSSKDVYPAGSVFTSLVHFKICTCETEWVNLLMCVLRDSPNLRSLKLQQCHFLRSEKPRPCWNPSWNEPSSVPECFLSSLETFEWVHYEGAQEEKEAVAFVFRSAKCLKKATINIYSKTNDIHKKLEVIKELFSSTRLSPACQLELR</sequence>
<dbReference type="EMBL" id="JAGKQM010000013">
    <property type="protein sequence ID" value="KAH0888902.1"/>
    <property type="molecule type" value="Genomic_DNA"/>
</dbReference>
<dbReference type="InterPro" id="IPR032675">
    <property type="entry name" value="LRR_dom_sf"/>
</dbReference>
<evidence type="ECO:0000313" key="2">
    <source>
        <dbReference type="EMBL" id="KAH0888902.1"/>
    </source>
</evidence>
<dbReference type="Proteomes" id="UP000824890">
    <property type="component" value="Unassembled WGS sequence"/>
</dbReference>
<dbReference type="SMART" id="SM00579">
    <property type="entry name" value="FBD"/>
    <property type="match status" value="2"/>
</dbReference>
<dbReference type="InterPro" id="IPR006566">
    <property type="entry name" value="FBD"/>
</dbReference>
<keyword evidence="3" id="KW-1185">Reference proteome</keyword>
<dbReference type="SUPFAM" id="SSF52047">
    <property type="entry name" value="RNI-like"/>
    <property type="match status" value="2"/>
</dbReference>